<protein>
    <submittedName>
        <fullName evidence="1">Uncharacterized protein</fullName>
    </submittedName>
</protein>
<keyword evidence="2" id="KW-1185">Reference proteome</keyword>
<gene>
    <name evidence="1" type="ORF">AW06_001893</name>
</gene>
<dbReference type="EMBL" id="JDST02000038">
    <property type="protein sequence ID" value="KFB77045.1"/>
    <property type="molecule type" value="Genomic_DNA"/>
</dbReference>
<reference evidence="1" key="1">
    <citation type="submission" date="2014-02" db="EMBL/GenBank/DDBJ databases">
        <title>Expanding our view of genomic diversity in Candidatus Accumulibacter clades.</title>
        <authorList>
            <person name="Skennerton C.T."/>
            <person name="Barr J.J."/>
            <person name="Slater F.R."/>
            <person name="Bond P.L."/>
            <person name="Tyson G.W."/>
        </authorList>
    </citation>
    <scope>NUCLEOTIDE SEQUENCE [LARGE SCALE GENOMIC DNA]</scope>
</reference>
<accession>A0A080M9C8</accession>
<comment type="caution">
    <text evidence="1">The sequence shown here is derived from an EMBL/GenBank/DDBJ whole genome shotgun (WGS) entry which is preliminary data.</text>
</comment>
<dbReference type="Proteomes" id="UP000021315">
    <property type="component" value="Unassembled WGS sequence"/>
</dbReference>
<sequence length="163" mass="17182">MLDCCGTEIVAGLGARNEIAAAVVQFDDHIVDASLIGILKAVAITIKPNVVAESGTLQLDDQRLYVARRVNECREERIGWQYAVTAGDGDGGLRHQEVDVSGADHVIAAVIQEGRLACSDNLGIGKAVDLPDGGLHFTVVELATELGIGSQILRQQPVDSIGL</sequence>
<name>A0A080M9C8_9PROT</name>
<proteinExistence type="predicted"/>
<evidence type="ECO:0000313" key="1">
    <source>
        <dbReference type="EMBL" id="KFB77045.1"/>
    </source>
</evidence>
<evidence type="ECO:0000313" key="2">
    <source>
        <dbReference type="Proteomes" id="UP000021315"/>
    </source>
</evidence>
<organism evidence="1 2">
    <name type="scientific">Candidatus Accumulibacter cognatus</name>
    <dbReference type="NCBI Taxonomy" id="2954383"/>
    <lineage>
        <taxon>Bacteria</taxon>
        <taxon>Pseudomonadati</taxon>
        <taxon>Pseudomonadota</taxon>
        <taxon>Betaproteobacteria</taxon>
        <taxon>Candidatus Accumulibacter</taxon>
    </lineage>
</organism>
<dbReference type="AlphaFoldDB" id="A0A080M9C8"/>